<keyword evidence="2" id="KW-1185">Reference proteome</keyword>
<accession>A0ABD0MAR6</accession>
<reference evidence="1 2" key="1">
    <citation type="journal article" date="2023" name="Sci. Data">
        <title>Genome assembly of the Korean intertidal mud-creeper Batillaria attramentaria.</title>
        <authorList>
            <person name="Patra A.K."/>
            <person name="Ho P.T."/>
            <person name="Jun S."/>
            <person name="Lee S.J."/>
            <person name="Kim Y."/>
            <person name="Won Y.J."/>
        </authorList>
    </citation>
    <scope>NUCLEOTIDE SEQUENCE [LARGE SCALE GENOMIC DNA]</scope>
    <source>
        <strain evidence="1">Wonlab-2016</strain>
    </source>
</reference>
<dbReference type="AlphaFoldDB" id="A0ABD0MAR6"/>
<name>A0ABD0MAR6_9CAEN</name>
<evidence type="ECO:0000313" key="2">
    <source>
        <dbReference type="Proteomes" id="UP001519460"/>
    </source>
</evidence>
<gene>
    <name evidence="1" type="ORF">BaRGS_00000032</name>
</gene>
<dbReference type="EMBL" id="JACVVK020000001">
    <property type="protein sequence ID" value="KAK7508466.1"/>
    <property type="molecule type" value="Genomic_DNA"/>
</dbReference>
<sequence length="73" mass="8464">MRTIVFCQSAYFSPHRAPEMWSWRDGGDWREGRVQSAGDTVRGSCPISRRHGERFVSNQQAPRQLSCEMTSCW</sequence>
<proteinExistence type="predicted"/>
<evidence type="ECO:0000313" key="1">
    <source>
        <dbReference type="EMBL" id="KAK7508466.1"/>
    </source>
</evidence>
<comment type="caution">
    <text evidence="1">The sequence shown here is derived from an EMBL/GenBank/DDBJ whole genome shotgun (WGS) entry which is preliminary data.</text>
</comment>
<dbReference type="Proteomes" id="UP001519460">
    <property type="component" value="Unassembled WGS sequence"/>
</dbReference>
<protein>
    <submittedName>
        <fullName evidence="1">Uncharacterized protein</fullName>
    </submittedName>
</protein>
<organism evidence="1 2">
    <name type="scientific">Batillaria attramentaria</name>
    <dbReference type="NCBI Taxonomy" id="370345"/>
    <lineage>
        <taxon>Eukaryota</taxon>
        <taxon>Metazoa</taxon>
        <taxon>Spiralia</taxon>
        <taxon>Lophotrochozoa</taxon>
        <taxon>Mollusca</taxon>
        <taxon>Gastropoda</taxon>
        <taxon>Caenogastropoda</taxon>
        <taxon>Sorbeoconcha</taxon>
        <taxon>Cerithioidea</taxon>
        <taxon>Batillariidae</taxon>
        <taxon>Batillaria</taxon>
    </lineage>
</organism>